<evidence type="ECO:0000256" key="8">
    <source>
        <dbReference type="SAM" id="Phobius"/>
    </source>
</evidence>
<keyword evidence="2" id="KW-0813">Transport</keyword>
<dbReference type="RefSeq" id="WP_378775424.1">
    <property type="nucleotide sequence ID" value="NZ_JBHTMX010000069.1"/>
</dbReference>
<dbReference type="InterPro" id="IPR058533">
    <property type="entry name" value="Cation_efflux_TM"/>
</dbReference>
<feature type="compositionally biased region" description="Basic residues" evidence="7">
    <location>
        <begin position="158"/>
        <end position="169"/>
    </location>
</feature>
<evidence type="ECO:0000256" key="3">
    <source>
        <dbReference type="ARBA" id="ARBA00022692"/>
    </source>
</evidence>
<dbReference type="EMBL" id="JBHTMX010000069">
    <property type="protein sequence ID" value="MFD1332199.1"/>
    <property type="molecule type" value="Genomic_DNA"/>
</dbReference>
<evidence type="ECO:0000313" key="10">
    <source>
        <dbReference type="EMBL" id="MFD1332199.1"/>
    </source>
</evidence>
<feature type="transmembrane region" description="Helical" evidence="8">
    <location>
        <begin position="196"/>
        <end position="216"/>
    </location>
</feature>
<dbReference type="PANTHER" id="PTHR45755:SF4">
    <property type="entry name" value="ZINC TRANSPORTER 7"/>
    <property type="match status" value="1"/>
</dbReference>
<protein>
    <submittedName>
        <fullName evidence="10">CDF family Co(II)/Ni(II) efflux transporter DmeF</fullName>
    </submittedName>
</protein>
<gene>
    <name evidence="10" type="primary">dmeF</name>
    <name evidence="10" type="ORF">ACFQ4O_09335</name>
</gene>
<evidence type="ECO:0000256" key="4">
    <source>
        <dbReference type="ARBA" id="ARBA00022989"/>
    </source>
</evidence>
<evidence type="ECO:0000256" key="1">
    <source>
        <dbReference type="ARBA" id="ARBA00004141"/>
    </source>
</evidence>
<feature type="compositionally biased region" description="Basic and acidic residues" evidence="7">
    <location>
        <begin position="170"/>
        <end position="188"/>
    </location>
</feature>
<feature type="domain" description="Cation efflux protein transmembrane" evidence="9">
    <location>
        <begin position="30"/>
        <end position="253"/>
    </location>
</feature>
<dbReference type="Proteomes" id="UP001597171">
    <property type="component" value="Unassembled WGS sequence"/>
</dbReference>
<dbReference type="NCBIfam" id="NF033827">
    <property type="entry name" value="CDF_efflux_DmeF"/>
    <property type="match status" value="1"/>
</dbReference>
<dbReference type="InterPro" id="IPR002524">
    <property type="entry name" value="Cation_efflux"/>
</dbReference>
<keyword evidence="4 8" id="KW-1133">Transmembrane helix</keyword>
<dbReference type="InterPro" id="IPR045316">
    <property type="entry name" value="Msc2-like"/>
</dbReference>
<keyword evidence="3 8" id="KW-0812">Transmembrane</keyword>
<dbReference type="NCBIfam" id="TIGR01297">
    <property type="entry name" value="CDF"/>
    <property type="match status" value="1"/>
</dbReference>
<dbReference type="Gene3D" id="1.20.1510.10">
    <property type="entry name" value="Cation efflux protein transmembrane domain"/>
    <property type="match status" value="1"/>
</dbReference>
<feature type="region of interest" description="Disordered" evidence="7">
    <location>
        <begin position="158"/>
        <end position="188"/>
    </location>
</feature>
<feature type="transmembrane region" description="Helical" evidence="8">
    <location>
        <begin position="30"/>
        <end position="50"/>
    </location>
</feature>
<feature type="transmembrane region" description="Helical" evidence="8">
    <location>
        <begin position="128"/>
        <end position="151"/>
    </location>
</feature>
<evidence type="ECO:0000256" key="6">
    <source>
        <dbReference type="ARBA" id="ARBA00023136"/>
    </source>
</evidence>
<keyword evidence="6 8" id="KW-0472">Membrane</keyword>
<evidence type="ECO:0000256" key="2">
    <source>
        <dbReference type="ARBA" id="ARBA00022448"/>
    </source>
</evidence>
<evidence type="ECO:0000256" key="5">
    <source>
        <dbReference type="ARBA" id="ARBA00023065"/>
    </source>
</evidence>
<organism evidence="10 11">
    <name type="scientific">Methylopila musalis</name>
    <dbReference type="NCBI Taxonomy" id="1134781"/>
    <lineage>
        <taxon>Bacteria</taxon>
        <taxon>Pseudomonadati</taxon>
        <taxon>Pseudomonadota</taxon>
        <taxon>Alphaproteobacteria</taxon>
        <taxon>Hyphomicrobiales</taxon>
        <taxon>Methylopilaceae</taxon>
        <taxon>Methylopila</taxon>
    </lineage>
</organism>
<feature type="transmembrane region" description="Helical" evidence="8">
    <location>
        <begin position="62"/>
        <end position="78"/>
    </location>
</feature>
<keyword evidence="5" id="KW-0406">Ion transport</keyword>
<evidence type="ECO:0000259" key="9">
    <source>
        <dbReference type="Pfam" id="PF01545"/>
    </source>
</evidence>
<evidence type="ECO:0000313" key="11">
    <source>
        <dbReference type="Proteomes" id="UP001597171"/>
    </source>
</evidence>
<comment type="caution">
    <text evidence="10">The sequence shown here is derived from an EMBL/GenBank/DDBJ whole genome shotgun (WGS) entry which is preliminary data.</text>
</comment>
<dbReference type="InterPro" id="IPR027469">
    <property type="entry name" value="Cation_efflux_TMD_sf"/>
</dbReference>
<dbReference type="SUPFAM" id="SSF161111">
    <property type="entry name" value="Cation efflux protein transmembrane domain-like"/>
    <property type="match status" value="1"/>
</dbReference>
<keyword evidence="11" id="KW-1185">Reference proteome</keyword>
<dbReference type="Pfam" id="PF01545">
    <property type="entry name" value="Cation_efflux"/>
    <property type="match status" value="1"/>
</dbReference>
<evidence type="ECO:0000256" key="7">
    <source>
        <dbReference type="SAM" id="MobiDB-lite"/>
    </source>
</evidence>
<feature type="transmembrane region" description="Helical" evidence="8">
    <location>
        <begin position="222"/>
        <end position="242"/>
    </location>
</feature>
<dbReference type="PANTHER" id="PTHR45755">
    <property type="match status" value="1"/>
</dbReference>
<feature type="transmembrane region" description="Helical" evidence="8">
    <location>
        <begin position="98"/>
        <end position="116"/>
    </location>
</feature>
<accession>A0ABW3Z7E2</accession>
<proteinExistence type="predicted"/>
<reference evidence="11" key="1">
    <citation type="journal article" date="2019" name="Int. J. Syst. Evol. Microbiol.">
        <title>The Global Catalogue of Microorganisms (GCM) 10K type strain sequencing project: providing services to taxonomists for standard genome sequencing and annotation.</title>
        <authorList>
            <consortium name="The Broad Institute Genomics Platform"/>
            <consortium name="The Broad Institute Genome Sequencing Center for Infectious Disease"/>
            <person name="Wu L."/>
            <person name="Ma J."/>
        </authorList>
    </citation>
    <scope>NUCLEOTIDE SEQUENCE [LARGE SCALE GENOMIC DNA]</scope>
    <source>
        <strain evidence="11">CCUG 61696</strain>
    </source>
</reference>
<sequence length="335" mass="34968">MHLTEEGRRAFAHEHRFLGAAHARNERRTLVVVAITAAMMVVEIVAGWAFGSMALLADGWHMATHAGAIGLAAFAYRFASRHAADPRFSFGAGKVGDLAGFASAIVLGVIALAIGVESVVRLTAPQPIAYAEATAIAVVGLAVNVVCALLLSHGGHGHGSHGHGHHGHGHDHGSHHAHGHDHGQTHAHDDHNLRGAYVHVLADALTSALAIAGLLAGWRFGWAWVDPAIGVVGAVVIASWAVSLARDTARVLVDATPDAALAGAIRTALETGDVRVTDLHLWRVGPGHMAAIVSLATHHPEQPAAYKARLRDLDGLSHVTVEVNRCQPDDHAAAA</sequence>
<comment type="subcellular location">
    <subcellularLocation>
        <location evidence="1">Membrane</location>
        <topology evidence="1">Multi-pass membrane protein</topology>
    </subcellularLocation>
</comment>
<name>A0ABW3Z7E2_9HYPH</name>